<dbReference type="Pfam" id="PF02518">
    <property type="entry name" value="HATPase_c"/>
    <property type="match status" value="1"/>
</dbReference>
<dbReference type="KEGG" id="nha:Nham_1165"/>
<dbReference type="OrthoDB" id="489241at2"/>
<dbReference type="Proteomes" id="UP000001953">
    <property type="component" value="Chromosome"/>
</dbReference>
<dbReference type="EMBL" id="CP000319">
    <property type="protein sequence ID" value="ABE62008.1"/>
    <property type="molecule type" value="Genomic_DNA"/>
</dbReference>
<dbReference type="EC" id="2.7.13.3" evidence="2"/>
<evidence type="ECO:0000256" key="5">
    <source>
        <dbReference type="ARBA" id="ARBA00022741"/>
    </source>
</evidence>
<accession>Q1QP39</accession>
<feature type="transmembrane region" description="Helical" evidence="8">
    <location>
        <begin position="47"/>
        <end position="65"/>
    </location>
</feature>
<dbReference type="InterPro" id="IPR011495">
    <property type="entry name" value="Sig_transdc_His_kin_sub2_dim/P"/>
</dbReference>
<dbReference type="SUPFAM" id="SSF55874">
    <property type="entry name" value="ATPase domain of HSP90 chaperone/DNA topoisomerase II/histidine kinase"/>
    <property type="match status" value="1"/>
</dbReference>
<reference evidence="10 11" key="1">
    <citation type="submission" date="2006-03" db="EMBL/GenBank/DDBJ databases">
        <title>Complete sequence of chromosome of Nitrobacter hamburgensis X14.</title>
        <authorList>
            <consortium name="US DOE Joint Genome Institute"/>
            <person name="Copeland A."/>
            <person name="Lucas S."/>
            <person name="Lapidus A."/>
            <person name="Barry K."/>
            <person name="Detter J.C."/>
            <person name="Glavina del Rio T."/>
            <person name="Hammon N."/>
            <person name="Israni S."/>
            <person name="Dalin E."/>
            <person name="Tice H."/>
            <person name="Pitluck S."/>
            <person name="Chain P."/>
            <person name="Malfatti S."/>
            <person name="Shin M."/>
            <person name="Vergez L."/>
            <person name="Schmutz J."/>
            <person name="Larimer F."/>
            <person name="Land M."/>
            <person name="Hauser L."/>
            <person name="Kyrpides N."/>
            <person name="Ivanova N."/>
            <person name="Ward B."/>
            <person name="Arp D."/>
            <person name="Klotz M."/>
            <person name="Stein L."/>
            <person name="O'Mullan G."/>
            <person name="Starkenburg S."/>
            <person name="Sayavedra L."/>
            <person name="Poret-Peterson A.T."/>
            <person name="Gentry M.E."/>
            <person name="Bruce D."/>
            <person name="Richardson P."/>
        </authorList>
    </citation>
    <scope>NUCLEOTIDE SEQUENCE [LARGE SCALE GENOMIC DNA]</scope>
    <source>
        <strain evidence="11">DSM 10229 / NCIMB 13809 / X14</strain>
    </source>
</reference>
<dbReference type="InterPro" id="IPR005467">
    <property type="entry name" value="His_kinase_dom"/>
</dbReference>
<evidence type="ECO:0000313" key="10">
    <source>
        <dbReference type="EMBL" id="ABE62008.1"/>
    </source>
</evidence>
<feature type="domain" description="Histidine kinase" evidence="9">
    <location>
        <begin position="164"/>
        <end position="357"/>
    </location>
</feature>
<evidence type="ECO:0000256" key="8">
    <source>
        <dbReference type="SAM" id="Phobius"/>
    </source>
</evidence>
<comment type="catalytic activity">
    <reaction evidence="1">
        <text>ATP + protein L-histidine = ADP + protein N-phospho-L-histidine.</text>
        <dbReference type="EC" id="2.7.13.3"/>
    </reaction>
</comment>
<keyword evidence="8" id="KW-1133">Transmembrane helix</keyword>
<keyword evidence="5" id="KW-0547">Nucleotide-binding</keyword>
<dbReference type="GO" id="GO:0004673">
    <property type="term" value="F:protein histidine kinase activity"/>
    <property type="evidence" value="ECO:0007669"/>
    <property type="project" value="UniProtKB-EC"/>
</dbReference>
<evidence type="ECO:0000256" key="6">
    <source>
        <dbReference type="ARBA" id="ARBA00022777"/>
    </source>
</evidence>
<dbReference type="InterPro" id="IPR003594">
    <property type="entry name" value="HATPase_dom"/>
</dbReference>
<protein>
    <recommendedName>
        <fullName evidence="2">histidine kinase</fullName>
        <ecNumber evidence="2">2.7.13.3</ecNumber>
    </recommendedName>
</protein>
<dbReference type="STRING" id="323097.Nham_1165"/>
<keyword evidence="8" id="KW-0472">Membrane</keyword>
<evidence type="ECO:0000256" key="3">
    <source>
        <dbReference type="ARBA" id="ARBA00022553"/>
    </source>
</evidence>
<keyword evidence="11" id="KW-1185">Reference proteome</keyword>
<evidence type="ECO:0000256" key="2">
    <source>
        <dbReference type="ARBA" id="ARBA00012438"/>
    </source>
</evidence>
<keyword evidence="6 10" id="KW-0418">Kinase</keyword>
<keyword evidence="3" id="KW-0597">Phosphoprotein</keyword>
<dbReference type="Gene3D" id="3.30.565.10">
    <property type="entry name" value="Histidine kinase-like ATPase, C-terminal domain"/>
    <property type="match status" value="1"/>
</dbReference>
<evidence type="ECO:0000256" key="7">
    <source>
        <dbReference type="ARBA" id="ARBA00022840"/>
    </source>
</evidence>
<feature type="transmembrane region" description="Helical" evidence="8">
    <location>
        <begin position="71"/>
        <end position="89"/>
    </location>
</feature>
<dbReference type="PROSITE" id="PS50109">
    <property type="entry name" value="HIS_KIN"/>
    <property type="match status" value="1"/>
</dbReference>
<evidence type="ECO:0000256" key="1">
    <source>
        <dbReference type="ARBA" id="ARBA00000085"/>
    </source>
</evidence>
<dbReference type="GO" id="GO:0005524">
    <property type="term" value="F:ATP binding"/>
    <property type="evidence" value="ECO:0007669"/>
    <property type="project" value="UniProtKB-KW"/>
</dbReference>
<feature type="transmembrane region" description="Helical" evidence="8">
    <location>
        <begin position="6"/>
        <end position="26"/>
    </location>
</feature>
<gene>
    <name evidence="10" type="ordered locus">Nham_1165</name>
</gene>
<proteinExistence type="predicted"/>
<feature type="transmembrane region" description="Helical" evidence="8">
    <location>
        <begin position="124"/>
        <end position="146"/>
    </location>
</feature>
<dbReference type="PANTHER" id="PTHR41523">
    <property type="entry name" value="TWO-COMPONENT SYSTEM SENSOR PROTEIN"/>
    <property type="match status" value="1"/>
</dbReference>
<keyword evidence="4 10" id="KW-0808">Transferase</keyword>
<evidence type="ECO:0000256" key="4">
    <source>
        <dbReference type="ARBA" id="ARBA00022679"/>
    </source>
</evidence>
<keyword evidence="7" id="KW-0067">ATP-binding</keyword>
<dbReference type="HOGENOM" id="CLU_775747_0_0_5"/>
<keyword evidence="8" id="KW-0812">Transmembrane</keyword>
<evidence type="ECO:0000313" key="11">
    <source>
        <dbReference type="Proteomes" id="UP000001953"/>
    </source>
</evidence>
<organism evidence="10 11">
    <name type="scientific">Nitrobacter hamburgensis (strain DSM 10229 / NCIMB 13809 / X14)</name>
    <dbReference type="NCBI Taxonomy" id="323097"/>
    <lineage>
        <taxon>Bacteria</taxon>
        <taxon>Pseudomonadati</taxon>
        <taxon>Pseudomonadota</taxon>
        <taxon>Alphaproteobacteria</taxon>
        <taxon>Hyphomicrobiales</taxon>
        <taxon>Nitrobacteraceae</taxon>
        <taxon>Nitrobacter</taxon>
    </lineage>
</organism>
<dbReference type="PANTHER" id="PTHR41523:SF8">
    <property type="entry name" value="ETHYLENE RESPONSE SENSOR PROTEIN"/>
    <property type="match status" value="1"/>
</dbReference>
<sequence length="357" mass="39244">MPQMYEHPEISLCGCGDGFFVFRWLLRVFRERASRLQAAAQCRLRPSWGGVAVVALFVIAGALTFDALTQRIISVDIFYVGLVLLGFWLPKPKAALALALLATTLIIAGYWISIAESIPAWQEWLNRTLAIGVVWLAAVFVCRIRILEESLQRQMDITKALSREMNHRVGNQLQLVSSFLMRQASSNCNEEVGRALERAGSRVMVIGNIQRLLSHCTPSATIDSREFIMTVIDDVRSILPNSDRVDIAVHADSAELTSMRAIALGTLLVELINNALKYAFSEGMKGMLTVNFTVSGNKNIIEFKDDGVGIAHGHTPDGFGTKNVEDLARLLGGSITCQAACQSDSRPGAKWRLVIPA</sequence>
<dbReference type="eggNOG" id="COG3920">
    <property type="taxonomic scope" value="Bacteria"/>
</dbReference>
<dbReference type="AlphaFoldDB" id="Q1QP39"/>
<dbReference type="InterPro" id="IPR036890">
    <property type="entry name" value="HATPase_C_sf"/>
</dbReference>
<evidence type="ECO:0000259" key="9">
    <source>
        <dbReference type="PROSITE" id="PS50109"/>
    </source>
</evidence>
<name>Q1QP39_NITHX</name>
<feature type="transmembrane region" description="Helical" evidence="8">
    <location>
        <begin position="94"/>
        <end position="112"/>
    </location>
</feature>
<dbReference type="Pfam" id="PF07568">
    <property type="entry name" value="HisKA_2"/>
    <property type="match status" value="1"/>
</dbReference>